<proteinExistence type="predicted"/>
<evidence type="ECO:0000313" key="2">
    <source>
        <dbReference type="EMBL" id="GEQ76477.1"/>
    </source>
</evidence>
<feature type="region of interest" description="Disordered" evidence="1">
    <location>
        <begin position="1"/>
        <end position="21"/>
    </location>
</feature>
<dbReference type="AlphaFoldDB" id="A0A5A7MF89"/>
<name>A0A5A7MF89_COMTE</name>
<sequence>MTELTPRTVPKAQKKRNKGAQAEYNKLVQQWGREIANEIMLKRARAGAFLNKPVAKKKKGPDLLDAKWARASGSYESSRKR</sequence>
<protein>
    <submittedName>
        <fullName evidence="2">Uncharacterized protein</fullName>
    </submittedName>
</protein>
<dbReference type="Proteomes" id="UP000323105">
    <property type="component" value="Unassembled WGS sequence"/>
</dbReference>
<evidence type="ECO:0000313" key="3">
    <source>
        <dbReference type="Proteomes" id="UP000323105"/>
    </source>
</evidence>
<dbReference type="RefSeq" id="WP_149356238.1">
    <property type="nucleotide sequence ID" value="NZ_BKBW01000007.1"/>
</dbReference>
<reference evidence="2 3" key="1">
    <citation type="journal article" date="2019" name="Microbiol. Resour. Announc.">
        <title>Draft Genome Sequence of Comamonas testosteroni TA441, a Bacterium That Has a Cryptic Phenol Degradation Gene Cluster.</title>
        <authorList>
            <person name="Arai H."/>
            <person name="Ishii M."/>
        </authorList>
    </citation>
    <scope>NUCLEOTIDE SEQUENCE [LARGE SCALE GENOMIC DNA]</scope>
    <source>
        <strain evidence="2 3">TA441</strain>
    </source>
</reference>
<comment type="caution">
    <text evidence="2">The sequence shown here is derived from an EMBL/GenBank/DDBJ whole genome shotgun (WGS) entry which is preliminary data.</text>
</comment>
<accession>A0A5A7MF89</accession>
<evidence type="ECO:0000256" key="1">
    <source>
        <dbReference type="SAM" id="MobiDB-lite"/>
    </source>
</evidence>
<gene>
    <name evidence="2" type="ORF">CTTA_3482</name>
</gene>
<dbReference type="EMBL" id="BKBW01000007">
    <property type="protein sequence ID" value="GEQ76477.1"/>
    <property type="molecule type" value="Genomic_DNA"/>
</dbReference>
<organism evidence="2 3">
    <name type="scientific">Comamonas testosteroni</name>
    <name type="common">Pseudomonas testosteroni</name>
    <dbReference type="NCBI Taxonomy" id="285"/>
    <lineage>
        <taxon>Bacteria</taxon>
        <taxon>Pseudomonadati</taxon>
        <taxon>Pseudomonadota</taxon>
        <taxon>Betaproteobacteria</taxon>
        <taxon>Burkholderiales</taxon>
        <taxon>Comamonadaceae</taxon>
        <taxon>Comamonas</taxon>
    </lineage>
</organism>